<reference evidence="4 5" key="1">
    <citation type="submission" date="2019-12" db="EMBL/GenBank/DDBJ databases">
        <authorList>
            <person name="Li M."/>
        </authorList>
    </citation>
    <scope>NUCLEOTIDE SEQUENCE [LARGE SCALE GENOMIC DNA]</scope>
    <source>
        <strain evidence="4 5">GBMRC 2024</strain>
    </source>
</reference>
<evidence type="ECO:0000313" key="5">
    <source>
        <dbReference type="Proteomes" id="UP000477911"/>
    </source>
</evidence>
<dbReference type="AlphaFoldDB" id="A0A6L7FZE0"/>
<dbReference type="Pfam" id="PF08448">
    <property type="entry name" value="PAS_4"/>
    <property type="match status" value="1"/>
</dbReference>
<dbReference type="CDD" id="cd01948">
    <property type="entry name" value="EAL"/>
    <property type="match status" value="1"/>
</dbReference>
<dbReference type="Gene3D" id="3.30.450.20">
    <property type="entry name" value="PAS domain"/>
    <property type="match status" value="2"/>
</dbReference>
<dbReference type="InterPro" id="IPR000014">
    <property type="entry name" value="PAS"/>
</dbReference>
<sequence length="535" mass="59244">MQDMFKTPGEFMPQTPPRPASPSRAWHERPALLQALAQGQLHPAFQPVMDLRSGALAGFEVLARYEAPDTGPLSPAQIIPALERHGLMDALLDTFLLRACTAAASWPGQFTLAFNVAPDQLRQDDFTQRIATLVAPTGFPLHRLELEVTENLMVADDGQAERTLHALAALGVRLAIDDFGTGYSSLTRLEAFPFHKLKIDAGFIHGMADAPSKRRIVTAVIGLGHSLGLSLVAEGIETEAERSQLRALGCDLGQGWLFARALRPVEAASFAMRHQDTPPPAQPIDNSPFQQLHQLNTLYERIPVGLCFLDREARHVRTNARFAAMHGLTQEELEGTSVRDLHDTALRDTVLAVLHRALVSDNPIEQLYRTNGRDYLTFCSRVLAGPGDVIGFSVVAIDVTERQATLRTLRTMEEHLRHASELHMDIIWGAQPDGEIDYIGPTTTDLPGETMQARITRWLHNVHPEDHPRVQAEWRATVPLGTPFQCLFRLRGPFGQYRLMRSRSSPYRAADGTILRWYGVITEEVAEPGPPALPG</sequence>
<evidence type="ECO:0000259" key="3">
    <source>
        <dbReference type="PROSITE" id="PS50883"/>
    </source>
</evidence>
<dbReference type="CDD" id="cd00130">
    <property type="entry name" value="PAS"/>
    <property type="match status" value="2"/>
</dbReference>
<proteinExistence type="predicted"/>
<dbReference type="SMART" id="SM00052">
    <property type="entry name" value="EAL"/>
    <property type="match status" value="1"/>
</dbReference>
<dbReference type="SMART" id="SM00091">
    <property type="entry name" value="PAS"/>
    <property type="match status" value="2"/>
</dbReference>
<dbReference type="InterPro" id="IPR035965">
    <property type="entry name" value="PAS-like_dom_sf"/>
</dbReference>
<organism evidence="4 5">
    <name type="scientific">Pseudooceanicola albus</name>
    <dbReference type="NCBI Taxonomy" id="2692189"/>
    <lineage>
        <taxon>Bacteria</taxon>
        <taxon>Pseudomonadati</taxon>
        <taxon>Pseudomonadota</taxon>
        <taxon>Alphaproteobacteria</taxon>
        <taxon>Rhodobacterales</taxon>
        <taxon>Paracoccaceae</taxon>
        <taxon>Pseudooceanicola</taxon>
    </lineage>
</organism>
<feature type="region of interest" description="Disordered" evidence="1">
    <location>
        <begin position="1"/>
        <end position="26"/>
    </location>
</feature>
<accession>A0A6L7FZE0</accession>
<dbReference type="NCBIfam" id="TIGR00229">
    <property type="entry name" value="sensory_box"/>
    <property type="match status" value="1"/>
</dbReference>
<dbReference type="SUPFAM" id="SSF141868">
    <property type="entry name" value="EAL domain-like"/>
    <property type="match status" value="1"/>
</dbReference>
<feature type="domain" description="PAS" evidence="2">
    <location>
        <begin position="291"/>
        <end position="361"/>
    </location>
</feature>
<dbReference type="Pfam" id="PF08447">
    <property type="entry name" value="PAS_3"/>
    <property type="match status" value="1"/>
</dbReference>
<dbReference type="Proteomes" id="UP000477911">
    <property type="component" value="Unassembled WGS sequence"/>
</dbReference>
<dbReference type="InterPro" id="IPR035919">
    <property type="entry name" value="EAL_sf"/>
</dbReference>
<comment type="caution">
    <text evidence="4">The sequence shown here is derived from an EMBL/GenBank/DDBJ whole genome shotgun (WGS) entry which is preliminary data.</text>
</comment>
<feature type="domain" description="EAL" evidence="3">
    <location>
        <begin position="25"/>
        <end position="275"/>
    </location>
</feature>
<evidence type="ECO:0000259" key="2">
    <source>
        <dbReference type="PROSITE" id="PS50112"/>
    </source>
</evidence>
<protein>
    <submittedName>
        <fullName evidence="4">EAL domain-containing protein</fullName>
    </submittedName>
</protein>
<gene>
    <name evidence="4" type="ORF">GR170_06435</name>
</gene>
<dbReference type="PROSITE" id="PS50112">
    <property type="entry name" value="PAS"/>
    <property type="match status" value="1"/>
</dbReference>
<evidence type="ECO:0000256" key="1">
    <source>
        <dbReference type="SAM" id="MobiDB-lite"/>
    </source>
</evidence>
<dbReference type="EMBL" id="WUMU01000004">
    <property type="protein sequence ID" value="MXN17464.1"/>
    <property type="molecule type" value="Genomic_DNA"/>
</dbReference>
<keyword evidence="5" id="KW-1185">Reference proteome</keyword>
<dbReference type="PANTHER" id="PTHR44757">
    <property type="entry name" value="DIGUANYLATE CYCLASE DGCP"/>
    <property type="match status" value="1"/>
</dbReference>
<dbReference type="PROSITE" id="PS50883">
    <property type="entry name" value="EAL"/>
    <property type="match status" value="1"/>
</dbReference>
<dbReference type="InterPro" id="IPR013655">
    <property type="entry name" value="PAS_fold_3"/>
</dbReference>
<dbReference type="InterPro" id="IPR013656">
    <property type="entry name" value="PAS_4"/>
</dbReference>
<name>A0A6L7FZE0_9RHOB</name>
<dbReference type="SUPFAM" id="SSF55785">
    <property type="entry name" value="PYP-like sensor domain (PAS domain)"/>
    <property type="match status" value="2"/>
</dbReference>
<dbReference type="Pfam" id="PF00563">
    <property type="entry name" value="EAL"/>
    <property type="match status" value="1"/>
</dbReference>
<dbReference type="RefSeq" id="WP_160892809.1">
    <property type="nucleotide sequence ID" value="NZ_WUMU01000004.1"/>
</dbReference>
<dbReference type="PANTHER" id="PTHR44757:SF2">
    <property type="entry name" value="BIOFILM ARCHITECTURE MAINTENANCE PROTEIN MBAA"/>
    <property type="match status" value="1"/>
</dbReference>
<dbReference type="Gene3D" id="3.20.20.450">
    <property type="entry name" value="EAL domain"/>
    <property type="match status" value="1"/>
</dbReference>
<dbReference type="InterPro" id="IPR001633">
    <property type="entry name" value="EAL_dom"/>
</dbReference>
<dbReference type="InterPro" id="IPR052155">
    <property type="entry name" value="Biofilm_reg_signaling"/>
</dbReference>
<evidence type="ECO:0000313" key="4">
    <source>
        <dbReference type="EMBL" id="MXN17464.1"/>
    </source>
</evidence>